<dbReference type="GO" id="GO:0009706">
    <property type="term" value="C:chloroplast inner membrane"/>
    <property type="evidence" value="ECO:0007669"/>
    <property type="project" value="TreeGrafter"/>
</dbReference>
<keyword evidence="4 6" id="KW-1133">Transmembrane helix</keyword>
<dbReference type="PANTHER" id="PTHR12668:SF43">
    <property type="entry name" value="TRANSMEMBRANE PROTEIN 14 HOMOLOG"/>
    <property type="match status" value="1"/>
</dbReference>
<dbReference type="PANTHER" id="PTHR12668">
    <property type="entry name" value="TRANSMEMBRANE PROTEIN 14, 15"/>
    <property type="match status" value="1"/>
</dbReference>
<name>A0A835V9H4_VANPL</name>
<protein>
    <recommendedName>
        <fullName evidence="9">Protein FATTY ACID EXPORT 3, chloroplastic</fullName>
    </recommendedName>
</protein>
<dbReference type="InterPro" id="IPR044890">
    <property type="entry name" value="TMEM14_sf"/>
</dbReference>
<proteinExistence type="inferred from homology"/>
<evidence type="ECO:0000256" key="2">
    <source>
        <dbReference type="ARBA" id="ARBA00007590"/>
    </source>
</evidence>
<accession>A0A835V9H4</accession>
<evidence type="ECO:0000313" key="7">
    <source>
        <dbReference type="EMBL" id="KAG0490432.1"/>
    </source>
</evidence>
<comment type="subcellular location">
    <subcellularLocation>
        <location evidence="1">Membrane</location>
    </subcellularLocation>
</comment>
<evidence type="ECO:0000256" key="1">
    <source>
        <dbReference type="ARBA" id="ARBA00004370"/>
    </source>
</evidence>
<feature type="transmembrane region" description="Helical" evidence="6">
    <location>
        <begin position="208"/>
        <end position="228"/>
    </location>
</feature>
<keyword evidence="5 6" id="KW-0472">Membrane</keyword>
<evidence type="ECO:0000256" key="3">
    <source>
        <dbReference type="ARBA" id="ARBA00022692"/>
    </source>
</evidence>
<dbReference type="AlphaFoldDB" id="A0A835V9H4"/>
<feature type="transmembrane region" description="Helical" evidence="6">
    <location>
        <begin position="235"/>
        <end position="256"/>
    </location>
</feature>
<organism evidence="7 8">
    <name type="scientific">Vanilla planifolia</name>
    <name type="common">Vanilla</name>
    <dbReference type="NCBI Taxonomy" id="51239"/>
    <lineage>
        <taxon>Eukaryota</taxon>
        <taxon>Viridiplantae</taxon>
        <taxon>Streptophyta</taxon>
        <taxon>Embryophyta</taxon>
        <taxon>Tracheophyta</taxon>
        <taxon>Spermatophyta</taxon>
        <taxon>Magnoliopsida</taxon>
        <taxon>Liliopsida</taxon>
        <taxon>Asparagales</taxon>
        <taxon>Orchidaceae</taxon>
        <taxon>Vanilloideae</taxon>
        <taxon>Vanilleae</taxon>
        <taxon>Vanilla</taxon>
    </lineage>
</organism>
<dbReference type="Gene3D" id="1.10.10.1740">
    <property type="entry name" value="Transmembrane protein 14-like"/>
    <property type="match status" value="1"/>
</dbReference>
<evidence type="ECO:0000256" key="4">
    <source>
        <dbReference type="ARBA" id="ARBA00022989"/>
    </source>
</evidence>
<dbReference type="InterPro" id="IPR005349">
    <property type="entry name" value="TMEM14"/>
</dbReference>
<evidence type="ECO:0000313" key="8">
    <source>
        <dbReference type="Proteomes" id="UP000639772"/>
    </source>
</evidence>
<sequence length="295" mass="32437">MAAAVLTFSSPIKSTHRSTNLYRARTALSLSRISLSSLSQRGPLDTRQVDLSRCYRSGGCNGPRLVSSDRRVPAFQPPTALEESNLSGIEVGKENELKIEVDESRKAWKQTLESFKEEARKMKDVSQEAYDLYSKRALVIFKRTSKALITQAEKARHDLTLIAKEINEEGQAYLLIAADSSPEPVKDIAETLFSSTNELKEVSAIRDFYVGIPYGALLAIGGFLNFMLTGSISAIRFGLILGSLLLAFSISSLRSWKSGQPSRLSLIGQAAIVTVIFVREGRLLTKRSNSSVLCV</sequence>
<evidence type="ECO:0000256" key="5">
    <source>
        <dbReference type="ARBA" id="ARBA00023136"/>
    </source>
</evidence>
<dbReference type="OrthoDB" id="768548at2759"/>
<dbReference type="EMBL" id="JADCNM010000003">
    <property type="protein sequence ID" value="KAG0490432.1"/>
    <property type="molecule type" value="Genomic_DNA"/>
</dbReference>
<dbReference type="Pfam" id="PF03647">
    <property type="entry name" value="Tmemb_14"/>
    <property type="match status" value="1"/>
</dbReference>
<evidence type="ECO:0008006" key="9">
    <source>
        <dbReference type="Google" id="ProtNLM"/>
    </source>
</evidence>
<reference evidence="7 8" key="1">
    <citation type="journal article" date="2020" name="Nat. Food">
        <title>A phased Vanilla planifolia genome enables genetic improvement of flavour and production.</title>
        <authorList>
            <person name="Hasing T."/>
            <person name="Tang H."/>
            <person name="Brym M."/>
            <person name="Khazi F."/>
            <person name="Huang T."/>
            <person name="Chambers A.H."/>
        </authorList>
    </citation>
    <scope>NUCLEOTIDE SEQUENCE [LARGE SCALE GENOMIC DNA]</scope>
    <source>
        <tissue evidence="7">Leaf</tissue>
    </source>
</reference>
<dbReference type="Proteomes" id="UP000639772">
    <property type="component" value="Chromosome 3"/>
</dbReference>
<comment type="caution">
    <text evidence="7">The sequence shown here is derived from an EMBL/GenBank/DDBJ whole genome shotgun (WGS) entry which is preliminary data.</text>
</comment>
<evidence type="ECO:0000256" key="6">
    <source>
        <dbReference type="SAM" id="Phobius"/>
    </source>
</evidence>
<gene>
    <name evidence="7" type="ORF">HPP92_007295</name>
</gene>
<comment type="similarity">
    <text evidence="2">Belongs to the TMEM14 family.</text>
</comment>
<dbReference type="GO" id="GO:0015245">
    <property type="term" value="F:fatty acid transmembrane transporter activity"/>
    <property type="evidence" value="ECO:0007669"/>
    <property type="project" value="TreeGrafter"/>
</dbReference>
<keyword evidence="3 6" id="KW-0812">Transmembrane</keyword>